<proteinExistence type="predicted"/>
<evidence type="ECO:0000313" key="1">
    <source>
        <dbReference type="EMBL" id="ACM23740.1"/>
    </source>
</evidence>
<dbReference type="KEGG" id="tna:CTN_1564"/>
<name>B9K9V7_THENN</name>
<protein>
    <recommendedName>
        <fullName evidence="3">DUF505 domain-containing protein</fullName>
    </recommendedName>
</protein>
<reference evidence="1 2" key="1">
    <citation type="journal article" date="2009" name="Biosci. Biotechnol. Biochem.">
        <title>WeGAS: a web-based microbial genome annotation system.</title>
        <authorList>
            <person name="Lee D."/>
            <person name="Seo H."/>
            <person name="Park C."/>
            <person name="Park K."/>
        </authorList>
    </citation>
    <scope>NUCLEOTIDE SEQUENCE [LARGE SCALE GENOMIC DNA]</scope>
    <source>
        <strain evidence="2">ATCC 49049 / DSM 4359 / NBRC 107923 / NS-E</strain>
    </source>
</reference>
<gene>
    <name evidence="1" type="ordered locus">CTN_1564</name>
</gene>
<evidence type="ECO:0008006" key="3">
    <source>
        <dbReference type="Google" id="ProtNLM"/>
    </source>
</evidence>
<keyword evidence="2" id="KW-1185">Reference proteome</keyword>
<dbReference type="InterPro" id="IPR007548">
    <property type="entry name" value="DUF505"/>
</dbReference>
<dbReference type="Proteomes" id="UP000000445">
    <property type="component" value="Chromosome"/>
</dbReference>
<dbReference type="Pfam" id="PF04458">
    <property type="entry name" value="DUF505"/>
    <property type="match status" value="2"/>
</dbReference>
<dbReference type="AlphaFoldDB" id="B9K9V7"/>
<sequence length="593" mass="67629">MALMIVTKRHAIVLKKLYEKGEEFSVKEWEDFDRETLWHLELAGLVKPVGVEMYDLTFSGNILGELLTDMIREGVLKNPEEWDDSFRWIGSEVISMIRYSKLAQSRVRGEVAKALEERGFAKEGNLTPYAYTLDEIYHASHPRLVVNLKVAEYLRKMVEGPGESSTLPVGGDELLQLEAMRMIAFSVPRSDVYALTGLGQQIRAALRKGLVVTDELILDELILDTVAKAYEGNQLSDFERNALLERGLIDWTGELHPMAEHLYLAWKIYKKGPYLMTPAFQISEDEARLLEVIVKLWKRHEKEDDVFPEPKQIEKAVDWEWKRKDLTVKLALYNLEGFGLLKSREHKHGARRTLVYELTSYGEEVLEDQRKSLRSVTAVGVKSITMTKKEFAAPNMEWYEQARKEGLVSDAAPTSSGRLYARLSVEAERRPLITNTEMKVLRKVPYKTGVFIEDMNLSEEERIALDSLEAKNLVEILPTDVVTLTEAGQLMKRALSAVSDDVEAPVTPLVIRLLQAIRTHGGLQMREKRIRINPESWKVVERELGVDPETFDDTVNLARISKFITENALTEAGVALLQAVDELARKEYPWVEV</sequence>
<dbReference type="eggNOG" id="COG1542">
    <property type="taxonomic scope" value="Bacteria"/>
</dbReference>
<dbReference type="HOGENOM" id="CLU_028106_0_0_0"/>
<dbReference type="Gene3D" id="1.10.10.10">
    <property type="entry name" value="Winged helix-like DNA-binding domain superfamily/Winged helix DNA-binding domain"/>
    <property type="match status" value="1"/>
</dbReference>
<evidence type="ECO:0000313" key="2">
    <source>
        <dbReference type="Proteomes" id="UP000000445"/>
    </source>
</evidence>
<dbReference type="InterPro" id="IPR036388">
    <property type="entry name" value="WH-like_DNA-bd_sf"/>
</dbReference>
<accession>B9K9V7</accession>
<dbReference type="EMBL" id="CP000916">
    <property type="protein sequence ID" value="ACM23740.1"/>
    <property type="molecule type" value="Genomic_DNA"/>
</dbReference>
<dbReference type="PIRSF" id="PIRSF029056">
    <property type="entry name" value="DUF505"/>
    <property type="match status" value="1"/>
</dbReference>
<organism evidence="1 2">
    <name type="scientific">Thermotoga neapolitana (strain ATCC 49049 / DSM 4359 / NBRC 107923 / NS-E)</name>
    <dbReference type="NCBI Taxonomy" id="309803"/>
    <lineage>
        <taxon>Bacteria</taxon>
        <taxon>Thermotogati</taxon>
        <taxon>Thermotogota</taxon>
        <taxon>Thermotogae</taxon>
        <taxon>Thermotogales</taxon>
        <taxon>Thermotogaceae</taxon>
        <taxon>Thermotoga</taxon>
    </lineage>
</organism>
<dbReference type="STRING" id="309803.CTN_1564"/>